<dbReference type="Gene3D" id="3.40.50.300">
    <property type="entry name" value="P-loop containing nucleotide triphosphate hydrolases"/>
    <property type="match status" value="1"/>
</dbReference>
<dbReference type="ZFIN" id="ZDB-GENE-121102-1">
    <property type="gene designation" value="gna12b"/>
</dbReference>
<dbReference type="GO" id="GO:0007266">
    <property type="term" value="P:Rho protein signal transduction"/>
    <property type="evidence" value="ECO:0000318"/>
    <property type="project" value="GO_Central"/>
</dbReference>
<keyword evidence="2 8" id="KW-0479">Metal-binding</keyword>
<dbReference type="Pfam" id="PF00503">
    <property type="entry name" value="G-alpha"/>
    <property type="match status" value="1"/>
</dbReference>
<dbReference type="InterPro" id="IPR001019">
    <property type="entry name" value="Gprotein_alpha_su"/>
</dbReference>
<dbReference type="InterPro" id="IPR027417">
    <property type="entry name" value="P-loop_NTPase"/>
</dbReference>
<feature type="binding site" evidence="7">
    <location>
        <position position="297"/>
    </location>
    <ligand>
        <name>GTP</name>
        <dbReference type="ChEBI" id="CHEBI:37565"/>
    </ligand>
</feature>
<dbReference type="GO" id="GO:0031752">
    <property type="term" value="F:D5 dopamine receptor binding"/>
    <property type="evidence" value="ECO:0000318"/>
    <property type="project" value="GO_Central"/>
</dbReference>
<evidence type="ECO:0000256" key="1">
    <source>
        <dbReference type="ARBA" id="ARBA00010405"/>
    </source>
</evidence>
<dbReference type="PANTHER" id="PTHR10218">
    <property type="entry name" value="GTP-BINDING PROTEIN ALPHA SUBUNIT"/>
    <property type="match status" value="1"/>
</dbReference>
<dbReference type="InterPro" id="IPR000469">
    <property type="entry name" value="Gprotein_alpha_12/13"/>
</dbReference>
<evidence type="ECO:0000256" key="8">
    <source>
        <dbReference type="PIRSR" id="PIRSR601019-2"/>
    </source>
</evidence>
<dbReference type="GO" id="GO:0005737">
    <property type="term" value="C:cytoplasm"/>
    <property type="evidence" value="ECO:0000318"/>
    <property type="project" value="GO_Central"/>
</dbReference>
<protein>
    <submittedName>
        <fullName evidence="10 11">Guanine nucleotide-binding protein subunit alpha-12</fullName>
    </submittedName>
</protein>
<feature type="binding site" evidence="7">
    <location>
        <begin position="126"/>
        <end position="127"/>
    </location>
    <ligand>
        <name>GTP</name>
        <dbReference type="ChEBI" id="CHEBI:37565"/>
    </ligand>
</feature>
<reference evidence="9" key="1">
    <citation type="journal article" date="2013" name="Nature">
        <title>The zebrafish reference genome sequence and its relationship to the human genome.</title>
        <authorList>
            <consortium name="Genome Reference Consortium Zebrafish"/>
            <person name="Howe K."/>
            <person name="Clark M.D."/>
            <person name="Torroja C.F."/>
            <person name="Torrance J."/>
            <person name="Berthelot C."/>
            <person name="Muffato M."/>
            <person name="Collins J.E."/>
            <person name="Humphray S."/>
            <person name="McLaren K."/>
            <person name="Matthews L."/>
            <person name="McLaren S."/>
            <person name="Sealy I."/>
            <person name="Caccamo M."/>
            <person name="Churcher C."/>
            <person name="Scott C."/>
            <person name="Barrett J.C."/>
            <person name="Koch R."/>
            <person name="Rauch G.J."/>
            <person name="White S."/>
            <person name="Chow W."/>
            <person name="Kilian B."/>
            <person name="Quintais L.T."/>
            <person name="Guerra-Assuncao J.A."/>
            <person name="Zhou Y."/>
            <person name="Gu Y."/>
            <person name="Yen J."/>
            <person name="Vogel J.H."/>
            <person name="Eyre T."/>
            <person name="Redmond S."/>
            <person name="Banerjee R."/>
            <person name="Chi J."/>
            <person name="Fu B."/>
            <person name="Langley E."/>
            <person name="Maguire S.F."/>
            <person name="Laird G.K."/>
            <person name="Lloyd D."/>
            <person name="Kenyon E."/>
            <person name="Donaldson S."/>
            <person name="Sehra H."/>
            <person name="Almeida-King J."/>
            <person name="Loveland J."/>
            <person name="Trevanion S."/>
            <person name="Jones M."/>
            <person name="Quail M."/>
            <person name="Willey D."/>
            <person name="Hunt A."/>
            <person name="Burton J."/>
            <person name="Sims S."/>
            <person name="McLay K."/>
            <person name="Plumb B."/>
            <person name="Davis J."/>
            <person name="Clee C."/>
            <person name="Oliver K."/>
            <person name="Clark R."/>
            <person name="Riddle C."/>
            <person name="Elliot D."/>
            <person name="Eliott D."/>
            <person name="Threadgold G."/>
            <person name="Harden G."/>
            <person name="Ware D."/>
            <person name="Begum S."/>
            <person name="Mortimore B."/>
            <person name="Mortimer B."/>
            <person name="Kerry G."/>
            <person name="Heath P."/>
            <person name="Phillimore B."/>
            <person name="Tracey A."/>
            <person name="Corby N."/>
            <person name="Dunn M."/>
            <person name="Johnson C."/>
            <person name="Wood J."/>
            <person name="Clark S."/>
            <person name="Pelan S."/>
            <person name="Griffiths G."/>
            <person name="Smith M."/>
            <person name="Glithero R."/>
            <person name="Howden P."/>
            <person name="Barker N."/>
            <person name="Lloyd C."/>
            <person name="Stevens C."/>
            <person name="Harley J."/>
            <person name="Holt K."/>
            <person name="Panagiotidis G."/>
            <person name="Lovell J."/>
            <person name="Beasley H."/>
            <person name="Henderson C."/>
            <person name="Gordon D."/>
            <person name="Auger K."/>
            <person name="Wright D."/>
            <person name="Collins J."/>
            <person name="Raisen C."/>
            <person name="Dyer L."/>
            <person name="Leung K."/>
            <person name="Robertson L."/>
            <person name="Ambridge K."/>
            <person name="Leongamornlert D."/>
            <person name="McGuire S."/>
            <person name="Gilderthorp R."/>
            <person name="Griffiths C."/>
            <person name="Manthravadi D."/>
            <person name="Nichol S."/>
            <person name="Barker G."/>
            <person name="Whitehead S."/>
            <person name="Kay M."/>
            <person name="Brown J."/>
            <person name="Murnane C."/>
            <person name="Gray E."/>
            <person name="Humphries M."/>
            <person name="Sycamore N."/>
            <person name="Barker D."/>
            <person name="Saunders D."/>
            <person name="Wallis J."/>
            <person name="Babbage A."/>
            <person name="Hammond S."/>
            <person name="Mashreghi-Mohammadi M."/>
            <person name="Barr L."/>
            <person name="Martin S."/>
            <person name="Wray P."/>
            <person name="Ellington A."/>
            <person name="Matthews N."/>
            <person name="Ellwood M."/>
            <person name="Woodmansey R."/>
            <person name="Clark G."/>
            <person name="Cooper J."/>
            <person name="Cooper J."/>
            <person name="Tromans A."/>
            <person name="Grafham D."/>
            <person name="Skuce C."/>
            <person name="Pandian R."/>
            <person name="Andrews R."/>
            <person name="Harrison E."/>
            <person name="Kimberley A."/>
            <person name="Garnett J."/>
            <person name="Fosker N."/>
            <person name="Hall R."/>
            <person name="Garner P."/>
            <person name="Kelly D."/>
            <person name="Bird C."/>
            <person name="Palmer S."/>
            <person name="Gehring I."/>
            <person name="Berger A."/>
            <person name="Dooley C.M."/>
            <person name="Ersan-Urun Z."/>
            <person name="Eser C."/>
            <person name="Geiger H."/>
            <person name="Geisler M."/>
            <person name="Karotki L."/>
            <person name="Kirn A."/>
            <person name="Konantz J."/>
            <person name="Konantz M."/>
            <person name="Oberlander M."/>
            <person name="Rudolph-Geiger S."/>
            <person name="Teucke M."/>
            <person name="Lanz C."/>
            <person name="Raddatz G."/>
            <person name="Osoegawa K."/>
            <person name="Zhu B."/>
            <person name="Rapp A."/>
            <person name="Widaa S."/>
            <person name="Langford C."/>
            <person name="Yang F."/>
            <person name="Schuster S.C."/>
            <person name="Carter N.P."/>
            <person name="Harrow J."/>
            <person name="Ning Z."/>
            <person name="Herrero J."/>
            <person name="Searle S.M."/>
            <person name="Enright A."/>
            <person name="Geisler R."/>
            <person name="Plasterk R.H."/>
            <person name="Lee C."/>
            <person name="Westerfield M."/>
            <person name="de Jong P.J."/>
            <person name="Zon L.I."/>
            <person name="Postlethwait J.H."/>
            <person name="Nusslein-Volhard C."/>
            <person name="Hubbard T.J."/>
            <person name="Roest Crollius H."/>
            <person name="Rogers J."/>
            <person name="Stemple D.L."/>
        </authorList>
    </citation>
    <scope>NUCLEOTIDE SEQUENCE [LARGE SCALE GENOMIC DNA]</scope>
    <source>
        <strain evidence="9">Tuebingen</strain>
    </source>
</reference>
<dbReference type="Gene3D" id="1.10.400.10">
    <property type="entry name" value="GI Alpha 1, domain 2-like"/>
    <property type="match status" value="1"/>
</dbReference>
<feature type="binding site" evidence="7">
    <location>
        <begin position="240"/>
        <end position="243"/>
    </location>
    <ligand>
        <name>GTP</name>
        <dbReference type="ChEBI" id="CHEBI:37565"/>
    </ligand>
</feature>
<dbReference type="GO" id="GO:0005525">
    <property type="term" value="F:GTP binding"/>
    <property type="evidence" value="ECO:0007669"/>
    <property type="project" value="UniProtKB-KW"/>
</dbReference>
<dbReference type="InterPro" id="IPR011025">
    <property type="entry name" value="GproteinA_insert"/>
</dbReference>
<dbReference type="Proteomes" id="UP000000437">
    <property type="component" value="Chromosome 1"/>
</dbReference>
<evidence type="ECO:0000256" key="3">
    <source>
        <dbReference type="ARBA" id="ARBA00022741"/>
    </source>
</evidence>
<sequence>MPLLILLVGMNDSGTSTFFKQIRLINGEDFNLKQRLGFREAIYENIIQGMWVLVKERNKLGIPLQNSANEIHEISFTSDDCLRVKFTEPSAFQPYVEAVDSLWKDSGIQETYRRSDFKGHEYFICDSVKYHFDNIQRIGQLDYLPHNQDILHARSRWTTLEDMYYVLRDTPFVVAQSSILPFIARMKFNFRDTTILFIIGSSDYDRMLYDSNCLADSLSIFKSIINHKYYSSSTIILLFNKMDLLREKVQTADIRKHFPEFQGDPHRLEDVQKFLVQSFKMRKLKNSGPIYYHMITAVDTENIRTVYNTIKHAILSKNFKDFLQL</sequence>
<comment type="similarity">
    <text evidence="1">Belongs to the G-alpha family. G(12) subfamily.</text>
</comment>
<dbReference type="GO" id="GO:0031526">
    <property type="term" value="C:brush border membrane"/>
    <property type="evidence" value="ECO:0000318"/>
    <property type="project" value="GO_Central"/>
</dbReference>
<dbReference type="FunFam" id="3.40.50.300:FF:000692">
    <property type="entry name" value="Guanine nucleotide-binding protein subunit alpha"/>
    <property type="match status" value="1"/>
</dbReference>
<dbReference type="GO" id="GO:0031683">
    <property type="term" value="F:G-protein beta/gamma-subunit complex binding"/>
    <property type="evidence" value="ECO:0000318"/>
    <property type="project" value="GO_Central"/>
</dbReference>
<dbReference type="KEGG" id="dre:797518"/>
<gene>
    <name evidence="12" type="primary">gna12b</name>
    <name evidence="10 11" type="synonym">LOC797518</name>
</gene>
<dbReference type="SUPFAM" id="SSF47895">
    <property type="entry name" value="Transducin (alpha subunit), insertion domain"/>
    <property type="match status" value="1"/>
</dbReference>
<dbReference type="RefSeq" id="XP_021331576.2">
    <property type="nucleotide sequence ID" value="XM_021475901.2"/>
</dbReference>
<name>A0A8M9Q7W2_DANRE</name>
<dbReference type="GO" id="GO:0007188">
    <property type="term" value="P:adenylate cyclase-modulating G protein-coupled receptor signaling pathway"/>
    <property type="evidence" value="ECO:0000318"/>
    <property type="project" value="GO_Central"/>
</dbReference>
<dbReference type="PROSITE" id="PS51882">
    <property type="entry name" value="G_ALPHA"/>
    <property type="match status" value="1"/>
</dbReference>
<keyword evidence="3 7" id="KW-0547">Nucleotide-binding</keyword>
<evidence type="ECO:0000313" key="9">
    <source>
        <dbReference type="Proteomes" id="UP000000437"/>
    </source>
</evidence>
<dbReference type="GO" id="GO:0046872">
    <property type="term" value="F:metal ion binding"/>
    <property type="evidence" value="ECO:0007669"/>
    <property type="project" value="UniProtKB-KW"/>
</dbReference>
<dbReference type="GO" id="GO:0003924">
    <property type="term" value="F:GTPase activity"/>
    <property type="evidence" value="ECO:0000318"/>
    <property type="project" value="GO_Central"/>
</dbReference>
<keyword evidence="4 8" id="KW-0460">Magnesium</keyword>
<feature type="binding site" evidence="8">
    <location>
        <position position="16"/>
    </location>
    <ligand>
        <name>Mg(2+)</name>
        <dbReference type="ChEBI" id="CHEBI:18420"/>
    </ligand>
</feature>
<evidence type="ECO:0000313" key="11">
    <source>
        <dbReference type="RefSeq" id="XP_068077107.1"/>
    </source>
</evidence>
<dbReference type="RefSeq" id="XP_068077107.1">
    <property type="nucleotide sequence ID" value="XM_068221006.1"/>
</dbReference>
<keyword evidence="5 7" id="KW-0342">GTP-binding</keyword>
<evidence type="ECO:0000313" key="10">
    <source>
        <dbReference type="RefSeq" id="XP_021331576.2"/>
    </source>
</evidence>
<evidence type="ECO:0000256" key="4">
    <source>
        <dbReference type="ARBA" id="ARBA00022842"/>
    </source>
</evidence>
<organism evidence="9 10">
    <name type="scientific">Danio rerio</name>
    <name type="common">Zebrafish</name>
    <name type="synonym">Brachydanio rerio</name>
    <dbReference type="NCBI Taxonomy" id="7955"/>
    <lineage>
        <taxon>Eukaryota</taxon>
        <taxon>Metazoa</taxon>
        <taxon>Chordata</taxon>
        <taxon>Craniata</taxon>
        <taxon>Vertebrata</taxon>
        <taxon>Euteleostomi</taxon>
        <taxon>Actinopterygii</taxon>
        <taxon>Neopterygii</taxon>
        <taxon>Teleostei</taxon>
        <taxon>Ostariophysi</taxon>
        <taxon>Cypriniformes</taxon>
        <taxon>Danionidae</taxon>
        <taxon>Danioninae</taxon>
        <taxon>Danio</taxon>
    </lineage>
</organism>
<evidence type="ECO:0000256" key="7">
    <source>
        <dbReference type="PIRSR" id="PIRSR601019-1"/>
    </source>
</evidence>
<dbReference type="AGR" id="ZFIN:ZDB-GENE-121102-1"/>
<dbReference type="PRINTS" id="PR00318">
    <property type="entry name" value="GPROTEINA"/>
</dbReference>
<evidence type="ECO:0000256" key="6">
    <source>
        <dbReference type="ARBA" id="ARBA00023224"/>
    </source>
</evidence>
<dbReference type="SUPFAM" id="SSF52540">
    <property type="entry name" value="P-loop containing nucleoside triphosphate hydrolases"/>
    <property type="match status" value="1"/>
</dbReference>
<dbReference type="PRINTS" id="PR00440">
    <property type="entry name" value="GPROTEINA12"/>
</dbReference>
<dbReference type="OrthoDB" id="5817230at2759"/>
<dbReference type="PANTHER" id="PTHR10218:SF130">
    <property type="entry name" value="GUANINE NUCLEOTIDE-BINDING PROTEIN SUBUNIT ALPHA-12"/>
    <property type="match status" value="1"/>
</dbReference>
<evidence type="ECO:0000256" key="5">
    <source>
        <dbReference type="ARBA" id="ARBA00023134"/>
    </source>
</evidence>
<accession>A0A8M9Q7W2</accession>
<dbReference type="GO" id="GO:0005834">
    <property type="term" value="C:heterotrimeric G-protein complex"/>
    <property type="evidence" value="ECO:0000318"/>
    <property type="project" value="GO_Central"/>
</dbReference>
<keyword evidence="6" id="KW-0807">Transducer</keyword>
<dbReference type="AlphaFoldDB" id="A0A8M9Q7W2"/>
<dbReference type="SMART" id="SM00275">
    <property type="entry name" value="G_alpha"/>
    <property type="match status" value="1"/>
</dbReference>
<evidence type="ECO:0000313" key="12">
    <source>
        <dbReference type="ZFIN" id="ZDB-GENE-121102-1"/>
    </source>
</evidence>
<proteinExistence type="inferred from homology"/>
<dbReference type="CDD" id="cd00066">
    <property type="entry name" value="G-alpha"/>
    <property type="match status" value="1"/>
</dbReference>
<evidence type="ECO:0000256" key="2">
    <source>
        <dbReference type="ARBA" id="ARBA00022723"/>
    </source>
</evidence>
<reference evidence="10 11" key="2">
    <citation type="submission" date="2025-04" db="UniProtKB">
        <authorList>
            <consortium name="RefSeq"/>
        </authorList>
    </citation>
    <scope>IDENTIFICATION</scope>
    <source>
        <strain evidence="10 11">Tuebingen</strain>
    </source>
</reference>
<keyword evidence="9" id="KW-1185">Reference proteome</keyword>